<reference evidence="1" key="2">
    <citation type="journal article" date="2022" name="New Phytol.">
        <title>Evolutionary transition to the ectomycorrhizal habit in the genomes of a hyperdiverse lineage of mushroom-forming fungi.</title>
        <authorList>
            <person name="Looney B."/>
            <person name="Miyauchi S."/>
            <person name="Morin E."/>
            <person name="Drula E."/>
            <person name="Courty P.E."/>
            <person name="Kohler A."/>
            <person name="Kuo A."/>
            <person name="LaButti K."/>
            <person name="Pangilinan J."/>
            <person name="Lipzen A."/>
            <person name="Riley R."/>
            <person name="Andreopoulos W."/>
            <person name="He G."/>
            <person name="Johnson J."/>
            <person name="Nolan M."/>
            <person name="Tritt A."/>
            <person name="Barry K.W."/>
            <person name="Grigoriev I.V."/>
            <person name="Nagy L.G."/>
            <person name="Hibbett D."/>
            <person name="Henrissat B."/>
            <person name="Matheny P.B."/>
            <person name="Labbe J."/>
            <person name="Martin F.M."/>
        </authorList>
    </citation>
    <scope>NUCLEOTIDE SEQUENCE</scope>
    <source>
        <strain evidence="1">EC-137</strain>
    </source>
</reference>
<dbReference type="EMBL" id="MU273473">
    <property type="protein sequence ID" value="KAI0036252.1"/>
    <property type="molecule type" value="Genomic_DNA"/>
</dbReference>
<keyword evidence="2" id="KW-1185">Reference proteome</keyword>
<organism evidence="1 2">
    <name type="scientific">Vararia minispora EC-137</name>
    <dbReference type="NCBI Taxonomy" id="1314806"/>
    <lineage>
        <taxon>Eukaryota</taxon>
        <taxon>Fungi</taxon>
        <taxon>Dikarya</taxon>
        <taxon>Basidiomycota</taxon>
        <taxon>Agaricomycotina</taxon>
        <taxon>Agaricomycetes</taxon>
        <taxon>Russulales</taxon>
        <taxon>Lachnocladiaceae</taxon>
        <taxon>Vararia</taxon>
    </lineage>
</organism>
<proteinExistence type="predicted"/>
<evidence type="ECO:0000313" key="1">
    <source>
        <dbReference type="EMBL" id="KAI0036252.1"/>
    </source>
</evidence>
<dbReference type="Proteomes" id="UP000814128">
    <property type="component" value="Unassembled WGS sequence"/>
</dbReference>
<protein>
    <submittedName>
        <fullName evidence="1">Armadillo-type protein</fullName>
    </submittedName>
</protein>
<evidence type="ECO:0000313" key="2">
    <source>
        <dbReference type="Proteomes" id="UP000814128"/>
    </source>
</evidence>
<gene>
    <name evidence="1" type="ORF">K488DRAFT_67733</name>
</gene>
<name>A0ACB8QX71_9AGAM</name>
<accession>A0ACB8QX71</accession>
<comment type="caution">
    <text evidence="1">The sequence shown here is derived from an EMBL/GenBank/DDBJ whole genome shotgun (WGS) entry which is preliminary data.</text>
</comment>
<reference evidence="1" key="1">
    <citation type="submission" date="2021-02" db="EMBL/GenBank/DDBJ databases">
        <authorList>
            <consortium name="DOE Joint Genome Institute"/>
            <person name="Ahrendt S."/>
            <person name="Looney B.P."/>
            <person name="Miyauchi S."/>
            <person name="Morin E."/>
            <person name="Drula E."/>
            <person name="Courty P.E."/>
            <person name="Chicoki N."/>
            <person name="Fauchery L."/>
            <person name="Kohler A."/>
            <person name="Kuo A."/>
            <person name="Labutti K."/>
            <person name="Pangilinan J."/>
            <person name="Lipzen A."/>
            <person name="Riley R."/>
            <person name="Andreopoulos W."/>
            <person name="He G."/>
            <person name="Johnson J."/>
            <person name="Barry K.W."/>
            <person name="Grigoriev I.V."/>
            <person name="Nagy L."/>
            <person name="Hibbett D."/>
            <person name="Henrissat B."/>
            <person name="Matheny P.B."/>
            <person name="Labbe J."/>
            <person name="Martin F."/>
        </authorList>
    </citation>
    <scope>NUCLEOTIDE SEQUENCE</scope>
    <source>
        <strain evidence="1">EC-137</strain>
    </source>
</reference>
<sequence>MNSNVPQSTFPYASEYAIPPIYAAPPPMVAPSTTLAPPTTTTAFTVPPATAMNFGQPYVPPVVFAGSGPPPMIPAPPPAPRPSYLPLPPSPSPPRPPSASGQPHVPPAMFANPAPPPMVPAPPPTPRPSYVPLPPSPYPPHPSSASFYRPPPHDLSSRPRTTPTFASKTPIGVSLMLAGSSSRHRWLASLLFHPISATVANSEGNPSIGFLIRLLISEVQLKCGVSPDSSLDLGATRLRSGTRVRTLLWPNQVTLATYDIATFSEHFLHHAMAYLLTQINKPQERAIAFIATGHVATAVGSDMKPFLESIMAHIKTGLQKRGKKAPSEEPMFQCVGMLASAVGPNFTKLPHDQLDLMFACGLSDPLRQALVAIASHIPPLLKAIQDRLLDMLSLILSSHGYWPLARDGGVVGSRDAVASAAVAAAAGAQKQAREFAPNHSIEAISDVPDKLFTVGIADPDAWIRQTVLSSLHEQFDCHLAQAENVRSLFIALNDEAFENRVTAVGLIGRLALHKPAYVMPSPREALFQLLTELEYSTVQRVREDCAHLLTQLVSATHWQRPIKLYALPMLRVLLRKANDPNAAVAANELGALEFIMNESAKAPEFSAPAWDTSLVASREDWLEWMHRLSVEFMKESPSHALRACISLVDIHPPLARELFNAALISCWRELYEQYQPEEDLVRAIEYTITADATPSELVHRLLNLCEFMEHEDQRLPIENSTLGEYALKYHAYAKALHYKELKFFSESSPAIIEALININTRLQQHDAAWGTLSIAREQFSDQKHEELYERLGHTGGVRAQGMATAAAWSLNDWDQMDNYVASMRHDSPDRAFYRAILSVHQNQFSKVYTHITKARDLLDPEFTSLVGESYGRLYNTMPPCVRDVVTDPYATSPDREDAVIAPRGTRKRSVSPSTGRSKLQVGRDMYAYASRAVRTLVLSPDDDPKTWIKFANLCRKNERTQLAEKTINSLLSPERRAKADDHRDLAPLRALRRFFKQGQWQMELEDNWYARNVKDTLHSYLLATHYEPNWYKAWHTWALTNFYEHIYIRVYLQLPPAHVRQWALSSSAHSSSHPHSAAAWSVMSASVPSISSPRSALSASARRSVSAPKGPARLARTAEAVRQSALALGRFVSGAPHAACLVGIPKARRRLVAAKRRWTTPLVSEGKNPDITGESLISHIVPAVQGFFRSIALRSESSPQDTLRLLTFWFKYGTHDDASNATASVFGTVEVDTWLGVIPQSSSSSRKNAALAIMDRMKDHSHATVDQALLVGNEPIRVAILWHELWHERLEEAPRQYYTAHNPECMIAALEPPHDMLEAPPHARNGQHGMHRDGENVPDCFSWTSLATVSAISLARDLRGRIKAQGAPLASFDTMSGTQELAAIELGSNLCPQAGPGRRRGDRAQTVDVLGLTSKSRNIVRGYVTRQLDDRHGHRHLVHALVPVDRPVDLLVHSALLLTFAKTPGHLALCCRCILTLGVQPPPPSNMPTVTSSPLLGTAQLTPTIPPPPGNSLSPPTSPSDLL</sequence>